<protein>
    <submittedName>
        <fullName evidence="1">Uncharacterized protein</fullName>
    </submittedName>
</protein>
<dbReference type="AlphaFoldDB" id="A0A0E9X972"/>
<organism evidence="1">
    <name type="scientific">Anguilla anguilla</name>
    <name type="common">European freshwater eel</name>
    <name type="synonym">Muraena anguilla</name>
    <dbReference type="NCBI Taxonomy" id="7936"/>
    <lineage>
        <taxon>Eukaryota</taxon>
        <taxon>Metazoa</taxon>
        <taxon>Chordata</taxon>
        <taxon>Craniata</taxon>
        <taxon>Vertebrata</taxon>
        <taxon>Euteleostomi</taxon>
        <taxon>Actinopterygii</taxon>
        <taxon>Neopterygii</taxon>
        <taxon>Teleostei</taxon>
        <taxon>Anguilliformes</taxon>
        <taxon>Anguillidae</taxon>
        <taxon>Anguilla</taxon>
    </lineage>
</organism>
<sequence>MQGSQTQILEGCVCWFLMCSCT</sequence>
<name>A0A0E9X972_ANGAN</name>
<accession>A0A0E9X972</accession>
<evidence type="ECO:0000313" key="1">
    <source>
        <dbReference type="EMBL" id="JAH99277.1"/>
    </source>
</evidence>
<proteinExistence type="predicted"/>
<reference evidence="1" key="2">
    <citation type="journal article" date="2015" name="Fish Shellfish Immunol.">
        <title>Early steps in the European eel (Anguilla anguilla)-Vibrio vulnificus interaction in the gills: Role of the RtxA13 toxin.</title>
        <authorList>
            <person name="Callol A."/>
            <person name="Pajuelo D."/>
            <person name="Ebbesson L."/>
            <person name="Teles M."/>
            <person name="MacKenzie S."/>
            <person name="Amaro C."/>
        </authorList>
    </citation>
    <scope>NUCLEOTIDE SEQUENCE</scope>
</reference>
<dbReference type="EMBL" id="GBXM01009300">
    <property type="protein sequence ID" value="JAH99277.1"/>
    <property type="molecule type" value="Transcribed_RNA"/>
</dbReference>
<reference evidence="1" key="1">
    <citation type="submission" date="2014-11" db="EMBL/GenBank/DDBJ databases">
        <authorList>
            <person name="Amaro Gonzalez C."/>
        </authorList>
    </citation>
    <scope>NUCLEOTIDE SEQUENCE</scope>
</reference>